<evidence type="ECO:0000313" key="2">
    <source>
        <dbReference type="Proteomes" id="UP000230859"/>
    </source>
</evidence>
<accession>A0A2H0LRU6</accession>
<dbReference type="AlphaFoldDB" id="A0A2H0LRU6"/>
<reference evidence="1 2" key="1">
    <citation type="submission" date="2017-09" db="EMBL/GenBank/DDBJ databases">
        <title>Depth-based differentiation of microbial function through sediment-hosted aquifers and enrichment of novel symbionts in the deep terrestrial subsurface.</title>
        <authorList>
            <person name="Probst A.J."/>
            <person name="Ladd B."/>
            <person name="Jarett J.K."/>
            <person name="Geller-Mcgrath D.E."/>
            <person name="Sieber C.M."/>
            <person name="Emerson J.B."/>
            <person name="Anantharaman K."/>
            <person name="Thomas B.C."/>
            <person name="Malmstrom R."/>
            <person name="Stieglmeier M."/>
            <person name="Klingl A."/>
            <person name="Woyke T."/>
            <person name="Ryan C.M."/>
            <person name="Banfield J.F."/>
        </authorList>
    </citation>
    <scope>NUCLEOTIDE SEQUENCE [LARGE SCALE GENOMIC DNA]</scope>
    <source>
        <strain evidence="1">CG11_big_fil_rev_8_21_14_0_20_45_26</strain>
    </source>
</reference>
<dbReference type="InterPro" id="IPR019707">
    <property type="entry name" value="DUF2582"/>
</dbReference>
<organism evidence="1 2">
    <name type="scientific">Candidatus Abzuiibacterium crystallinum</name>
    <dbReference type="NCBI Taxonomy" id="1974748"/>
    <lineage>
        <taxon>Bacteria</taxon>
        <taxon>Pseudomonadati</taxon>
        <taxon>Candidatus Omnitrophota</taxon>
        <taxon>Candidatus Abzuiibacterium</taxon>
    </lineage>
</organism>
<sequence length="83" mass="9318">MRLHNGKQSGRRCTVVTKIGLISGEILNLLDELKEPVHIKSVQCRIKAPADVVLMSLGWLVRENYVYLIPRATGVEIKLNGKH</sequence>
<name>A0A2H0LRU6_9BACT</name>
<dbReference type="EMBL" id="PCVY01000020">
    <property type="protein sequence ID" value="PIQ87108.1"/>
    <property type="molecule type" value="Genomic_DNA"/>
</dbReference>
<evidence type="ECO:0008006" key="3">
    <source>
        <dbReference type="Google" id="ProtNLM"/>
    </source>
</evidence>
<dbReference type="Gene3D" id="1.10.10.10">
    <property type="entry name" value="Winged helix-like DNA-binding domain superfamily/Winged helix DNA-binding domain"/>
    <property type="match status" value="1"/>
</dbReference>
<gene>
    <name evidence="1" type="ORF">COV74_02155</name>
</gene>
<dbReference type="Pfam" id="PF10771">
    <property type="entry name" value="DUF2582"/>
    <property type="match status" value="1"/>
</dbReference>
<dbReference type="InterPro" id="IPR036388">
    <property type="entry name" value="WH-like_DNA-bd_sf"/>
</dbReference>
<evidence type="ECO:0000313" key="1">
    <source>
        <dbReference type="EMBL" id="PIQ87108.1"/>
    </source>
</evidence>
<protein>
    <recommendedName>
        <fullName evidence="3">DprA winged helix domain-containing protein</fullName>
    </recommendedName>
</protein>
<dbReference type="Proteomes" id="UP000230859">
    <property type="component" value="Unassembled WGS sequence"/>
</dbReference>
<proteinExistence type="predicted"/>
<comment type="caution">
    <text evidence="1">The sequence shown here is derived from an EMBL/GenBank/DDBJ whole genome shotgun (WGS) entry which is preliminary data.</text>
</comment>